<accession>A0A919HQ43</accession>
<protein>
    <submittedName>
        <fullName evidence="1">Uncharacterized protein</fullName>
    </submittedName>
</protein>
<dbReference type="AlphaFoldDB" id="A0A919HQ43"/>
<organism evidence="1 2">
    <name type="scientific">Klebsiella pneumoniae</name>
    <dbReference type="NCBI Taxonomy" id="573"/>
    <lineage>
        <taxon>Bacteria</taxon>
        <taxon>Pseudomonadati</taxon>
        <taxon>Pseudomonadota</taxon>
        <taxon>Gammaproteobacteria</taxon>
        <taxon>Enterobacterales</taxon>
        <taxon>Enterobacteriaceae</taxon>
        <taxon>Klebsiella/Raoultella group</taxon>
        <taxon>Klebsiella</taxon>
        <taxon>Klebsiella pneumoniae complex</taxon>
    </lineage>
</organism>
<comment type="caution">
    <text evidence="1">The sequence shown here is derived from an EMBL/GenBank/DDBJ whole genome shotgun (WGS) entry which is preliminary data.</text>
</comment>
<dbReference type="EMBL" id="BNFF01000001">
    <property type="protein sequence ID" value="GHK50537.1"/>
    <property type="molecule type" value="Genomic_DNA"/>
</dbReference>
<reference evidence="1" key="1">
    <citation type="submission" date="2020-10" db="EMBL/GenBank/DDBJ databases">
        <title>Genome Sequence of ESBL Producing Zambian Clinical Strains.</title>
        <authorList>
            <person name="Shawa M."/>
            <person name="Furuta Y."/>
            <person name="Simbotwe M."/>
            <person name="Mulenga E."/>
            <person name="Mubanga M."/>
            <person name="Mulenga G."/>
            <person name="Kaile C."/>
            <person name="Zorigt T."/>
            <person name="Hang'ombe B."/>
            <person name="Higashi H."/>
        </authorList>
    </citation>
    <scope>NUCLEOTIDE SEQUENCE</scope>
    <source>
        <strain evidence="1">Zam_UTH_09</strain>
    </source>
</reference>
<sequence length="55" mass="5996">MRSVVCPLQHAGETIVHSGVPYPGGKQQLCRQQGHQLAGAVTGTDPHYRECDPRQ</sequence>
<gene>
    <name evidence="1" type="ORF">KPZU09_02730</name>
</gene>
<proteinExistence type="predicted"/>
<dbReference type="Proteomes" id="UP000655094">
    <property type="component" value="Unassembled WGS sequence"/>
</dbReference>
<name>A0A919HQ43_KLEPN</name>
<evidence type="ECO:0000313" key="2">
    <source>
        <dbReference type="Proteomes" id="UP000655094"/>
    </source>
</evidence>
<evidence type="ECO:0000313" key="1">
    <source>
        <dbReference type="EMBL" id="GHK50537.1"/>
    </source>
</evidence>